<dbReference type="EMBL" id="CARXXK010000004">
    <property type="protein sequence ID" value="CAI6366010.1"/>
    <property type="molecule type" value="Genomic_DNA"/>
</dbReference>
<gene>
    <name evidence="3" type="ORF">MEUPH1_LOCUS20646</name>
</gene>
<dbReference type="Pfam" id="PF14291">
    <property type="entry name" value="DUF4371"/>
    <property type="match status" value="1"/>
</dbReference>
<keyword evidence="4" id="KW-1185">Reference proteome</keyword>
<protein>
    <recommendedName>
        <fullName evidence="5">Zinc finger MYM-type protein 1-like</fullName>
    </recommendedName>
</protein>
<dbReference type="InterPro" id="IPR012337">
    <property type="entry name" value="RNaseH-like_sf"/>
</dbReference>
<dbReference type="InterPro" id="IPR008906">
    <property type="entry name" value="HATC_C_dom"/>
</dbReference>
<comment type="caution">
    <text evidence="3">The sequence shown here is derived from an EMBL/GenBank/DDBJ whole genome shotgun (WGS) entry which is preliminary data.</text>
</comment>
<dbReference type="PANTHER" id="PTHR45749">
    <property type="match status" value="1"/>
</dbReference>
<dbReference type="PANTHER" id="PTHR45749:SF21">
    <property type="entry name" value="DUF4371 DOMAIN-CONTAINING PROTEIN"/>
    <property type="match status" value="1"/>
</dbReference>
<feature type="domain" description="HAT C-terminal dimerisation" evidence="1">
    <location>
        <begin position="900"/>
        <end position="977"/>
    </location>
</feature>
<dbReference type="SUPFAM" id="SSF53098">
    <property type="entry name" value="Ribonuclease H-like"/>
    <property type="match status" value="1"/>
</dbReference>
<sequence>MNLTCEFCRRDRNNQNGTNWKRHIESCKKKNKRQKVNLDGFFEKMNKTSTSVQQSDTMMVNVDASSPPSSTVKTSNDKLELTCKNSTTAISSPSENLSQIQYIASTELSTNNFDSDKLVELDSFDKNKSNDENILMIEKSEAPSPITDYVSLENKNNVSTNQHNMMSPTSPSTTINNFLPSEVTASYSNTSNLQNLESLAAYEVFKADGLSLAESQHINDPHLYINVKISSALLQMLTNLGPLQPVSKDLPGGEFPKSSFNGTERSFSEVYYKKETNNDTHSRQWLAYSLIVDRVYCWTCRLYGTPKAQNNIFSMTGCNDWKHLSTRLKEHESSKVHLESEISRAMYVGQNRIDLSLIRSGNSQVSKNREIVRVLMDIILYLSKYDSAFRGHNEKLLKNDSINQGKFIGLTKLLSNYHPILSVHLENMNNTDKKKRLTFMSKDSQNAMLEALAETLRDEILQKVKNAGMFSVIIDTTTDNAKIDQLAFVIRYCSDDGEVFERLVGIDEVNDSSGKGMFDVFCELCERYGLNWRKQLIGQAYDGASNMQSELKGLRGYIQAQNPCALHVWCFAHCLNLAVVDACNANEKVMNFFGTIQTLVTFLGSRKRTHLYVQCQKELCPPTQRIRRLKHFSDTRWTYHDRAIEAVQITYGAILKTLKTLSNQKSNETDMKSKTLAKGLLKSLNSFEFIVIMFMMRKIFNSTTPLSNYLQSSKLDFVEAMKLVKATRNELFHLRNLGREQLLECFINEAKTFCEKFELNERNWIWKRISLKKKMDGELSNDERSNSTEDNFVSEVYNITLDKTIMMIDKRYSNADHILKNLTFFTPDKFGEEYPKDIFKNIAQWLTTVNEENLSVEFEIFKNYFDELNSKNVDLNISKLFISCQDAEDTENSDDDIQTESIEKIKKSDFKMVQILKLLCKFNLESAFPNLYTVYKAICTLPPTSATAERTFSKLKLIKTKHRSAMGESRLDHLMVLSCSPDIDINKEKAIDRFAMKSKLLQTELLYQ</sequence>
<evidence type="ECO:0000313" key="3">
    <source>
        <dbReference type="EMBL" id="CAI6366010.1"/>
    </source>
</evidence>
<evidence type="ECO:0000259" key="2">
    <source>
        <dbReference type="Pfam" id="PF14291"/>
    </source>
</evidence>
<name>A0AAV0XCG0_9HEMI</name>
<dbReference type="AlphaFoldDB" id="A0AAV0XCG0"/>
<evidence type="ECO:0008006" key="5">
    <source>
        <dbReference type="Google" id="ProtNLM"/>
    </source>
</evidence>
<dbReference type="InterPro" id="IPR025398">
    <property type="entry name" value="DUF4371"/>
</dbReference>
<evidence type="ECO:0000313" key="4">
    <source>
        <dbReference type="Proteomes" id="UP001160148"/>
    </source>
</evidence>
<proteinExistence type="predicted"/>
<feature type="domain" description="DUF4371" evidence="2">
    <location>
        <begin position="369"/>
        <end position="553"/>
    </location>
</feature>
<dbReference type="Pfam" id="PF05699">
    <property type="entry name" value="Dimer_Tnp_hAT"/>
    <property type="match status" value="1"/>
</dbReference>
<reference evidence="3 4" key="1">
    <citation type="submission" date="2023-01" db="EMBL/GenBank/DDBJ databases">
        <authorList>
            <person name="Whitehead M."/>
        </authorList>
    </citation>
    <scope>NUCLEOTIDE SEQUENCE [LARGE SCALE GENOMIC DNA]</scope>
</reference>
<evidence type="ECO:0000259" key="1">
    <source>
        <dbReference type="Pfam" id="PF05699"/>
    </source>
</evidence>
<accession>A0AAV0XCG0</accession>
<dbReference type="Proteomes" id="UP001160148">
    <property type="component" value="Unassembled WGS sequence"/>
</dbReference>
<dbReference type="GO" id="GO:0046983">
    <property type="term" value="F:protein dimerization activity"/>
    <property type="evidence" value="ECO:0007669"/>
    <property type="project" value="InterPro"/>
</dbReference>
<organism evidence="3 4">
    <name type="scientific">Macrosiphum euphorbiae</name>
    <name type="common">potato aphid</name>
    <dbReference type="NCBI Taxonomy" id="13131"/>
    <lineage>
        <taxon>Eukaryota</taxon>
        <taxon>Metazoa</taxon>
        <taxon>Ecdysozoa</taxon>
        <taxon>Arthropoda</taxon>
        <taxon>Hexapoda</taxon>
        <taxon>Insecta</taxon>
        <taxon>Pterygota</taxon>
        <taxon>Neoptera</taxon>
        <taxon>Paraneoptera</taxon>
        <taxon>Hemiptera</taxon>
        <taxon>Sternorrhyncha</taxon>
        <taxon>Aphidomorpha</taxon>
        <taxon>Aphidoidea</taxon>
        <taxon>Aphididae</taxon>
        <taxon>Macrosiphini</taxon>
        <taxon>Macrosiphum</taxon>
    </lineage>
</organism>